<dbReference type="GO" id="GO:0005743">
    <property type="term" value="C:mitochondrial inner membrane"/>
    <property type="evidence" value="ECO:0007669"/>
    <property type="project" value="UniProtKB-SubCell"/>
</dbReference>
<evidence type="ECO:0000256" key="8">
    <source>
        <dbReference type="ARBA" id="ARBA00023128"/>
    </source>
</evidence>
<dbReference type="SUPFAM" id="SSF103506">
    <property type="entry name" value="Mitochondrial carrier"/>
    <property type="match status" value="1"/>
</dbReference>
<comment type="similarity">
    <text evidence="2 11">Belongs to the mitochondrial carrier (TC 2.A.29) family.</text>
</comment>
<dbReference type="PANTHER" id="PTHR45671">
    <property type="entry name" value="SOLUTE CARRIER FAMILY 25 (MITOCHONDRIAL CARRIER PHOSPHATE CARRIER), MEMBER 3, LIKE-RELATED-RELATED"/>
    <property type="match status" value="1"/>
</dbReference>
<sequence length="223" mass="24473">MIITRLISLTNFAVASSALGFQVFVLYPWHIQLDNSFEELKKEHLRVLEAVREVAKEVDPDSRKGMADSILGRLGMSAFSVKRVKTRVQLEPVKYNRGLAGGMRQIIANDRAGALLTGFGPTVTGYFLQGAFKFGGYEFFKRQANDFLGPEKAAANRNAVYLASSAAAEFLGDILLCPFEAVRIRLVSQPSFAPNMLSAFGKMANHEGMAGLYSGFTPIVLKQ</sequence>
<dbReference type="Pfam" id="PF00153">
    <property type="entry name" value="Mito_carr"/>
    <property type="match status" value="2"/>
</dbReference>
<comment type="caution">
    <text evidence="13">The sequence shown here is derived from an EMBL/GenBank/DDBJ whole genome shotgun (WGS) entry which is preliminary data.</text>
</comment>
<evidence type="ECO:0000256" key="9">
    <source>
        <dbReference type="ARBA" id="ARBA00023136"/>
    </source>
</evidence>
<dbReference type="PROSITE" id="PS50920">
    <property type="entry name" value="SOLCAR"/>
    <property type="match status" value="2"/>
</dbReference>
<dbReference type="InterPro" id="IPR044677">
    <property type="entry name" value="SLC25A3/Pic2/Mir1-like"/>
</dbReference>
<keyword evidence="8" id="KW-0496">Mitochondrion</keyword>
<keyword evidence="4 10" id="KW-0812">Transmembrane</keyword>
<evidence type="ECO:0000256" key="10">
    <source>
        <dbReference type="PROSITE-ProRule" id="PRU00282"/>
    </source>
</evidence>
<keyword evidence="6" id="KW-0999">Mitochondrion inner membrane</keyword>
<keyword evidence="7 12" id="KW-1133">Transmembrane helix</keyword>
<name>A0AAX6MS56_9PEZI</name>
<feature type="repeat" description="Solcar" evidence="10">
    <location>
        <begin position="59"/>
        <end position="143"/>
    </location>
</feature>
<evidence type="ECO:0000256" key="3">
    <source>
        <dbReference type="ARBA" id="ARBA00022448"/>
    </source>
</evidence>
<dbReference type="InterPro" id="IPR023395">
    <property type="entry name" value="MCP_dom_sf"/>
</dbReference>
<dbReference type="EMBL" id="JBANMG010000003">
    <property type="protein sequence ID" value="KAK6955459.1"/>
    <property type="molecule type" value="Genomic_DNA"/>
</dbReference>
<keyword evidence="14" id="KW-1185">Reference proteome</keyword>
<reference evidence="13 14" key="1">
    <citation type="journal article" date="2024" name="Front Chem Biol">
        <title>Unveiling the potential of Daldinia eschscholtzii MFLUCC 19-0629 through bioactivity and bioinformatics studies for enhanced sustainable agriculture production.</title>
        <authorList>
            <person name="Brooks S."/>
            <person name="Weaver J.A."/>
            <person name="Klomchit A."/>
            <person name="Alharthi S.A."/>
            <person name="Onlamun T."/>
            <person name="Nurani R."/>
            <person name="Vong T.K."/>
            <person name="Alberti F."/>
            <person name="Greco C."/>
        </authorList>
    </citation>
    <scope>NUCLEOTIDE SEQUENCE [LARGE SCALE GENOMIC DNA]</scope>
    <source>
        <strain evidence="13">MFLUCC 19-0629</strain>
    </source>
</reference>
<dbReference type="InterPro" id="IPR018108">
    <property type="entry name" value="MCP_transmembrane"/>
</dbReference>
<dbReference type="PANTHER" id="PTHR45671:SF12">
    <property type="entry name" value="MITOCHONDRIAL PHOSPHATE CARRIER PROTEIN"/>
    <property type="match status" value="1"/>
</dbReference>
<comment type="subcellular location">
    <subcellularLocation>
        <location evidence="1">Mitochondrion inner membrane</location>
        <topology evidence="1">Multi-pass membrane protein</topology>
    </subcellularLocation>
</comment>
<feature type="transmembrane region" description="Helical" evidence="12">
    <location>
        <begin position="12"/>
        <end position="31"/>
    </location>
</feature>
<evidence type="ECO:0000256" key="5">
    <source>
        <dbReference type="ARBA" id="ARBA00022737"/>
    </source>
</evidence>
<evidence type="ECO:0000256" key="12">
    <source>
        <dbReference type="SAM" id="Phobius"/>
    </source>
</evidence>
<keyword evidence="9 10" id="KW-0472">Membrane</keyword>
<organism evidence="13 14">
    <name type="scientific">Daldinia eschscholtzii</name>
    <dbReference type="NCBI Taxonomy" id="292717"/>
    <lineage>
        <taxon>Eukaryota</taxon>
        <taxon>Fungi</taxon>
        <taxon>Dikarya</taxon>
        <taxon>Ascomycota</taxon>
        <taxon>Pezizomycotina</taxon>
        <taxon>Sordariomycetes</taxon>
        <taxon>Xylariomycetidae</taxon>
        <taxon>Xylariales</taxon>
        <taxon>Hypoxylaceae</taxon>
        <taxon>Daldinia</taxon>
    </lineage>
</organism>
<evidence type="ECO:0000256" key="7">
    <source>
        <dbReference type="ARBA" id="ARBA00022989"/>
    </source>
</evidence>
<dbReference type="AlphaFoldDB" id="A0AAX6MS56"/>
<dbReference type="Proteomes" id="UP001369815">
    <property type="component" value="Unassembled WGS sequence"/>
</dbReference>
<evidence type="ECO:0008006" key="15">
    <source>
        <dbReference type="Google" id="ProtNLM"/>
    </source>
</evidence>
<proteinExistence type="inferred from homology"/>
<evidence type="ECO:0000313" key="14">
    <source>
        <dbReference type="Proteomes" id="UP001369815"/>
    </source>
</evidence>
<evidence type="ECO:0000256" key="2">
    <source>
        <dbReference type="ARBA" id="ARBA00006375"/>
    </source>
</evidence>
<dbReference type="GO" id="GO:1990547">
    <property type="term" value="P:mitochondrial phosphate ion transmembrane transport"/>
    <property type="evidence" value="ECO:0007669"/>
    <property type="project" value="InterPro"/>
</dbReference>
<protein>
    <recommendedName>
        <fullName evidence="15">Mitochondrial phosphate carrier protein</fullName>
    </recommendedName>
</protein>
<evidence type="ECO:0000256" key="1">
    <source>
        <dbReference type="ARBA" id="ARBA00004448"/>
    </source>
</evidence>
<evidence type="ECO:0000313" key="13">
    <source>
        <dbReference type="EMBL" id="KAK6955459.1"/>
    </source>
</evidence>
<gene>
    <name evidence="13" type="ORF">Daesc_003097</name>
</gene>
<evidence type="ECO:0000256" key="11">
    <source>
        <dbReference type="RuleBase" id="RU000488"/>
    </source>
</evidence>
<keyword evidence="5" id="KW-0677">Repeat</keyword>
<keyword evidence="3 11" id="KW-0813">Transport</keyword>
<accession>A0AAX6MS56</accession>
<dbReference type="Gene3D" id="1.50.40.10">
    <property type="entry name" value="Mitochondrial carrier domain"/>
    <property type="match status" value="1"/>
</dbReference>
<dbReference type="GO" id="GO:0005315">
    <property type="term" value="F:phosphate transmembrane transporter activity"/>
    <property type="evidence" value="ECO:0007669"/>
    <property type="project" value="InterPro"/>
</dbReference>
<feature type="repeat" description="Solcar" evidence="10">
    <location>
        <begin position="156"/>
        <end position="223"/>
    </location>
</feature>
<evidence type="ECO:0000256" key="4">
    <source>
        <dbReference type="ARBA" id="ARBA00022692"/>
    </source>
</evidence>
<evidence type="ECO:0000256" key="6">
    <source>
        <dbReference type="ARBA" id="ARBA00022792"/>
    </source>
</evidence>